<dbReference type="Ensembl" id="ENSMALT00000031609.1">
    <property type="protein sequence ID" value="ENSMALP00000031063.1"/>
    <property type="gene ID" value="ENSMALG00000021438.1"/>
</dbReference>
<dbReference type="Pfam" id="PF18210">
    <property type="entry name" value="Knl1_RWD_C"/>
    <property type="match status" value="1"/>
</dbReference>
<keyword evidence="5" id="KW-1185">Reference proteome</keyword>
<dbReference type="Proteomes" id="UP000261600">
    <property type="component" value="Unplaced"/>
</dbReference>
<dbReference type="GO" id="GO:0051301">
    <property type="term" value="P:cell division"/>
    <property type="evidence" value="ECO:0007669"/>
    <property type="project" value="InterPro"/>
</dbReference>
<feature type="compositionally biased region" description="Basic and acidic residues" evidence="2">
    <location>
        <begin position="35"/>
        <end position="48"/>
    </location>
</feature>
<dbReference type="GO" id="GO:0008608">
    <property type="term" value="P:attachment of spindle microtubules to kinetochore"/>
    <property type="evidence" value="ECO:0007669"/>
    <property type="project" value="InterPro"/>
</dbReference>
<name>A0A3Q3KN15_MONAL</name>
<dbReference type="InterPro" id="IPR043651">
    <property type="entry name" value="KNL1_MELT_rpt"/>
</dbReference>
<protein>
    <recommendedName>
        <fullName evidence="3">Knl1 C-terminal RWD domain-containing protein</fullName>
    </recommendedName>
</protein>
<feature type="compositionally biased region" description="Polar residues" evidence="2">
    <location>
        <begin position="1146"/>
        <end position="1171"/>
    </location>
</feature>
<feature type="compositionally biased region" description="Polar residues" evidence="2">
    <location>
        <begin position="698"/>
        <end position="709"/>
    </location>
</feature>
<feature type="compositionally biased region" description="Polar residues" evidence="2">
    <location>
        <begin position="536"/>
        <end position="545"/>
    </location>
</feature>
<evidence type="ECO:0000259" key="3">
    <source>
        <dbReference type="Pfam" id="PF18210"/>
    </source>
</evidence>
<evidence type="ECO:0000256" key="1">
    <source>
        <dbReference type="SAM" id="Coils"/>
    </source>
</evidence>
<dbReference type="InterPro" id="IPR037388">
    <property type="entry name" value="Blinkin"/>
</dbReference>
<dbReference type="Pfam" id="PF19221">
    <property type="entry name" value="MELT"/>
    <property type="match status" value="10"/>
</dbReference>
<keyword evidence="1" id="KW-0175">Coiled coil</keyword>
<organism evidence="4 5">
    <name type="scientific">Monopterus albus</name>
    <name type="common">Swamp eel</name>
    <dbReference type="NCBI Taxonomy" id="43700"/>
    <lineage>
        <taxon>Eukaryota</taxon>
        <taxon>Metazoa</taxon>
        <taxon>Chordata</taxon>
        <taxon>Craniata</taxon>
        <taxon>Vertebrata</taxon>
        <taxon>Euteleostomi</taxon>
        <taxon>Actinopterygii</taxon>
        <taxon>Neopterygii</taxon>
        <taxon>Teleostei</taxon>
        <taxon>Neoteleostei</taxon>
        <taxon>Acanthomorphata</taxon>
        <taxon>Anabantaria</taxon>
        <taxon>Synbranchiformes</taxon>
        <taxon>Synbranchidae</taxon>
        <taxon>Monopterus</taxon>
    </lineage>
</organism>
<feature type="region of interest" description="Disordered" evidence="2">
    <location>
        <begin position="688"/>
        <end position="716"/>
    </location>
</feature>
<evidence type="ECO:0000313" key="5">
    <source>
        <dbReference type="Proteomes" id="UP000261600"/>
    </source>
</evidence>
<dbReference type="PANTHER" id="PTHR16520:SF3">
    <property type="entry name" value="KINETOCHORE SCAFFOLD 1"/>
    <property type="match status" value="1"/>
</dbReference>
<dbReference type="PANTHER" id="PTHR16520">
    <property type="entry name" value="KINETOCHORE SCAFFOLD 1"/>
    <property type="match status" value="1"/>
</dbReference>
<evidence type="ECO:0000256" key="2">
    <source>
        <dbReference type="SAM" id="MobiDB-lite"/>
    </source>
</evidence>
<evidence type="ECO:0000313" key="4">
    <source>
        <dbReference type="Ensembl" id="ENSMALP00000031063.1"/>
    </source>
</evidence>
<dbReference type="InterPro" id="IPR040850">
    <property type="entry name" value="Knl1_RWD_C"/>
</dbReference>
<dbReference type="CDD" id="cd22817">
    <property type="entry name" value="DRWD-N_Knl1"/>
    <property type="match status" value="1"/>
</dbReference>
<dbReference type="CDD" id="cd21853">
    <property type="entry name" value="KNL1_NTD"/>
    <property type="match status" value="1"/>
</dbReference>
<feature type="region of interest" description="Disordered" evidence="2">
    <location>
        <begin position="536"/>
        <end position="563"/>
    </location>
</feature>
<dbReference type="GO" id="GO:0005634">
    <property type="term" value="C:nucleus"/>
    <property type="evidence" value="ECO:0007669"/>
    <property type="project" value="TreeGrafter"/>
</dbReference>
<feature type="region of interest" description="Disordered" evidence="2">
    <location>
        <begin position="1"/>
        <end position="50"/>
    </location>
</feature>
<feature type="domain" description="Knl1 C-terminal RWD" evidence="3">
    <location>
        <begin position="1689"/>
        <end position="1841"/>
    </location>
</feature>
<sequence length="1939" mass="215755">MEPQEPARNDDGSGFSKRRISSILKAPRKSVVEQQENKVEYPKPVEKRSSRRVSFAPANDVLLFSEDVKNASPARSPLEELIAASATTSQNSFQMAVAGGSQQIFGMETLLNAPLYASQQREKVNFNIGEDCGEKTVMFSADDVFLDLTHSHTINIATDAELLADIPHQNDDVLPTDGEKLMFTADNRSMDVTRSHTVNMTSGSVLLPTGRKMDISVEKKNVSSLLPCLDPEFANFIASLSKPCDPSINLMVTKVTPACSEETNSSLAPVKTKRPDVDKENQVPTFIMRKSLNRSRKTGDSSYGSALCSDDGVSKDVTEAQTGHILGSTDDDDYDDDDPFQCLFPTQEMYSQYGKRVSQTAEMLKAKQQQCSKTLVSSDHKGATTENRAPKLITEDGCRQMTDTTYLKNPVHASQRHKDNFDECSERTVMFTADNEFMDQTRSHTVTIASGILSPQPISADGLDPEFKNFFASLSNPCDCSGNPMISKMGPTTSGSSKDSTNMISSLCQLKTAQADKNKENQLVNECLKKAEMISGQKNSEPLRSSNHKGTETSLKPSLKTKMQRHQAKFDTANDYRQKTDDACMNVTQSYTANIAADFGLQAHHNVDLLSTCGETTVMFTADATDMDMTQCLTVNIASNLVSDSVVPVKKQEGLPRNRSSSAHSLNPGFSNFLTSLSNLSDPSVDSVITRVTPPTVPSSNTGDSSNGSAKYPEGDVRIDMTEPQTGRILGMTGTDDPLQCHFPMKDKYPQSNNLERAEMTSQQLSWEALGSSNREGKEIPNQSHSVNTGAVFKPQSRQNVDLLPTCGEKTVRFFANDEAMDITQSHTVSIATACEPQLQQNLDVPTCSERTVRFSTNYAIMDMTQSHTVNIAAGFKPQSCQNLDLPTCGEKTLKFSTNDATMDITRSHTVNIATACEQQSQRNLDLFSACKDKTVLFTANDATMDVTQSHTVNIATAFEHQSHKNVDLPPCGEKTVRFTANDAAMDMTQCLAVNIPSHMVSDSVPPCQYLNTATTNRNMDLPLTVRRTESGLHRTRFSSVHGLNSGLKNSLSKTSGLGTNPVITKAVALAEPSAQEGVEANDYMEQLETQGPDVDGETLTPAVIPCTMDNPQNQIMTDCLEDDVNMGVTKAHLYPESNHMKKTEATSQQSSEALGSSNPGAVETTNQPHSSDSDEPRARKEPELRNETSPQKMEGSPRLVDQHDDILHSPKSRRKSIVSLLSKIKRLSHVINTAPDPIVMDSCTVPLPQLDHDLDQNSRDKTKSLSVVEPELKLGMVNAEDKTQAQCLTDREQTTATPFNFKTNQLMSRLSMGGFKPKLPQRSKPDDQQKVNYLGERRGTIKPGQLSNFDSDVSDIHDEELGSYEDVSETPDTSPQKIEDHSQEFIMDESLEENGFEEDFTSAARGQKRPLPEDKSIMEDEKRMKASIVTTDTTEMDLQSHAVECDANIITGPTMTTHTDCSSIRCEATFESTFKNSLFESQLEDYATDLQKKLDDGTITVSEFFKLFNIDFVIHNPRQSVLSGRLLSNTDRTLMDLFKDKHISHPKQMVYEADVQNLTKKVEGLKVRMRDLDRPLKMVNRPLWEEIRNSSEKELKPFGAKLKERNNLFRKMSKTRSHEMKEALYSNLVQPNLEVQQKLRGTIEKAEEMRKTLDDCICELETELAAVEEKGTEDKPSLKSRQEELKNITEALADSERQISELKIEKKKNSDKLCRLKAETRSMESHLDVLHTVNEYKFGGKRDNCTTYTFLYETMHLQVVYENSNGNDADNGPEQNISHITLKLELDEEKSKCHARLVHKLLSQYTEGESAWVEKYPTRRHIPQLLHDVGLVVSCCRLLGEELRLLKMWGGLRLDILDISCVDAQVQIVFSSLKKLSKFEVVFSVSLINQLYVLQLQSFKNIIGSTTMQQIEEIVALFTPGRNLLTKIVKKIHDKLLC</sequence>
<feature type="compositionally biased region" description="Basic and acidic residues" evidence="2">
    <location>
        <begin position="1172"/>
        <end position="1187"/>
    </location>
</feature>
<accession>A0A3Q3KN15</accession>
<reference evidence="4" key="1">
    <citation type="submission" date="2025-08" db="UniProtKB">
        <authorList>
            <consortium name="Ensembl"/>
        </authorList>
    </citation>
    <scope>IDENTIFICATION</scope>
</reference>
<proteinExistence type="predicted"/>
<feature type="coiled-coil region" evidence="1">
    <location>
        <begin position="1679"/>
        <end position="1713"/>
    </location>
</feature>
<dbReference type="GO" id="GO:0034501">
    <property type="term" value="P:protein localization to kinetochore"/>
    <property type="evidence" value="ECO:0007669"/>
    <property type="project" value="InterPro"/>
</dbReference>
<reference evidence="4" key="2">
    <citation type="submission" date="2025-09" db="UniProtKB">
        <authorList>
            <consortium name="Ensembl"/>
        </authorList>
    </citation>
    <scope>IDENTIFICATION</scope>
</reference>
<feature type="compositionally biased region" description="Basic and acidic residues" evidence="2">
    <location>
        <begin position="1"/>
        <end position="11"/>
    </location>
</feature>
<feature type="region of interest" description="Disordered" evidence="2">
    <location>
        <begin position="1136"/>
        <end position="1212"/>
    </location>
</feature>